<sequence length="169" mass="18148">MAQNEHTLIVQCFRGVSTRETGGKVLLRLLAAISRVSSSPLHDAPALEARRDDLKISFFFSNNCSQEVGLDNQGHAVAEITYYGNQDNYMKCHVLPSGLGSFQVTGTATTGCGLNPPNGKGAYDYWLITDRDNCGTEYGVGNFCSPTDCAECKGECGAVEYTLMTTGAT</sequence>
<keyword evidence="2" id="KW-1185">Reference proteome</keyword>
<accession>A0A6A6PUQ3</accession>
<dbReference type="AlphaFoldDB" id="A0A6A6PUQ3"/>
<dbReference type="RefSeq" id="XP_033590282.1">
    <property type="nucleotide sequence ID" value="XM_033738098.1"/>
</dbReference>
<name>A0A6A6PUQ3_9PEZI</name>
<dbReference type="EMBL" id="MU001635">
    <property type="protein sequence ID" value="KAF2483712.1"/>
    <property type="molecule type" value="Genomic_DNA"/>
</dbReference>
<organism evidence="1 2">
    <name type="scientific">Neohortaea acidophila</name>
    <dbReference type="NCBI Taxonomy" id="245834"/>
    <lineage>
        <taxon>Eukaryota</taxon>
        <taxon>Fungi</taxon>
        <taxon>Dikarya</taxon>
        <taxon>Ascomycota</taxon>
        <taxon>Pezizomycotina</taxon>
        <taxon>Dothideomycetes</taxon>
        <taxon>Dothideomycetidae</taxon>
        <taxon>Mycosphaerellales</taxon>
        <taxon>Teratosphaeriaceae</taxon>
        <taxon>Neohortaea</taxon>
    </lineage>
</organism>
<protein>
    <submittedName>
        <fullName evidence="1">Uncharacterized protein</fullName>
    </submittedName>
</protein>
<dbReference type="GeneID" id="54479100"/>
<dbReference type="Proteomes" id="UP000799767">
    <property type="component" value="Unassembled WGS sequence"/>
</dbReference>
<reference evidence="1" key="1">
    <citation type="journal article" date="2020" name="Stud. Mycol.">
        <title>101 Dothideomycetes genomes: a test case for predicting lifestyles and emergence of pathogens.</title>
        <authorList>
            <person name="Haridas S."/>
            <person name="Albert R."/>
            <person name="Binder M."/>
            <person name="Bloem J."/>
            <person name="Labutti K."/>
            <person name="Salamov A."/>
            <person name="Andreopoulos B."/>
            <person name="Baker S."/>
            <person name="Barry K."/>
            <person name="Bills G."/>
            <person name="Bluhm B."/>
            <person name="Cannon C."/>
            <person name="Castanera R."/>
            <person name="Culley D."/>
            <person name="Daum C."/>
            <person name="Ezra D."/>
            <person name="Gonzalez J."/>
            <person name="Henrissat B."/>
            <person name="Kuo A."/>
            <person name="Liang C."/>
            <person name="Lipzen A."/>
            <person name="Lutzoni F."/>
            <person name="Magnuson J."/>
            <person name="Mondo S."/>
            <person name="Nolan M."/>
            <person name="Ohm R."/>
            <person name="Pangilinan J."/>
            <person name="Park H.-J."/>
            <person name="Ramirez L."/>
            <person name="Alfaro M."/>
            <person name="Sun H."/>
            <person name="Tritt A."/>
            <person name="Yoshinaga Y."/>
            <person name="Zwiers L.-H."/>
            <person name="Turgeon B."/>
            <person name="Goodwin S."/>
            <person name="Spatafora J."/>
            <person name="Crous P."/>
            <person name="Grigoriev I."/>
        </authorList>
    </citation>
    <scope>NUCLEOTIDE SEQUENCE</scope>
    <source>
        <strain evidence="1">CBS 113389</strain>
    </source>
</reference>
<evidence type="ECO:0000313" key="1">
    <source>
        <dbReference type="EMBL" id="KAF2483712.1"/>
    </source>
</evidence>
<evidence type="ECO:0000313" key="2">
    <source>
        <dbReference type="Proteomes" id="UP000799767"/>
    </source>
</evidence>
<gene>
    <name evidence="1" type="ORF">BDY17DRAFT_346254</name>
</gene>
<proteinExistence type="predicted"/>